<dbReference type="GO" id="GO:0000935">
    <property type="term" value="C:division septum"/>
    <property type="evidence" value="ECO:0007669"/>
    <property type="project" value="TreeGrafter"/>
</dbReference>
<organism evidence="2 3">
    <name type="scientific">Mortierella hygrophila</name>
    <dbReference type="NCBI Taxonomy" id="979708"/>
    <lineage>
        <taxon>Eukaryota</taxon>
        <taxon>Fungi</taxon>
        <taxon>Fungi incertae sedis</taxon>
        <taxon>Mucoromycota</taxon>
        <taxon>Mortierellomycotina</taxon>
        <taxon>Mortierellomycetes</taxon>
        <taxon>Mortierellales</taxon>
        <taxon>Mortierellaceae</taxon>
        <taxon>Mortierella</taxon>
    </lineage>
</organism>
<dbReference type="InterPro" id="IPR053026">
    <property type="entry name" value="CDC42_GEF"/>
</dbReference>
<dbReference type="GO" id="GO:0043332">
    <property type="term" value="C:mating projection tip"/>
    <property type="evidence" value="ECO:0007669"/>
    <property type="project" value="TreeGrafter"/>
</dbReference>
<evidence type="ECO:0000259" key="1">
    <source>
        <dbReference type="Pfam" id="PF06395"/>
    </source>
</evidence>
<dbReference type="Gene3D" id="1.10.418.10">
    <property type="entry name" value="Calponin-like domain"/>
    <property type="match status" value="1"/>
</dbReference>
<evidence type="ECO:0000313" key="2">
    <source>
        <dbReference type="EMBL" id="KAF9551306.1"/>
    </source>
</evidence>
<evidence type="ECO:0000313" key="3">
    <source>
        <dbReference type="Proteomes" id="UP000723463"/>
    </source>
</evidence>
<name>A0A9P6FHA9_9FUNG</name>
<dbReference type="GO" id="GO:0005737">
    <property type="term" value="C:cytoplasm"/>
    <property type="evidence" value="ECO:0007669"/>
    <property type="project" value="TreeGrafter"/>
</dbReference>
<sequence length="151" mass="16683">MSLQASCLNLMDRLAGVPDFGHFLKPALLLQLQANSNAIWETTPNDPVSQLWILFRLGTPLACILNSVRPPNQQLNVDNGDLSFANINACKERVFHFIVACLQDLNFTHENLFTISELYHDNPEGFLKVLNTVGKVLDRLEANPGPGATAV</sequence>
<reference evidence="2" key="1">
    <citation type="journal article" date="2020" name="Fungal Divers.">
        <title>Resolving the Mortierellaceae phylogeny through synthesis of multi-gene phylogenetics and phylogenomics.</title>
        <authorList>
            <person name="Vandepol N."/>
            <person name="Liber J."/>
            <person name="Desiro A."/>
            <person name="Na H."/>
            <person name="Kennedy M."/>
            <person name="Barry K."/>
            <person name="Grigoriev I.V."/>
            <person name="Miller A.N."/>
            <person name="O'Donnell K."/>
            <person name="Stajich J.E."/>
            <person name="Bonito G."/>
        </authorList>
    </citation>
    <scope>NUCLEOTIDE SEQUENCE</scope>
    <source>
        <strain evidence="2">NRRL 2591</strain>
    </source>
</reference>
<dbReference type="GO" id="GO:0005634">
    <property type="term" value="C:nucleus"/>
    <property type="evidence" value="ECO:0007669"/>
    <property type="project" value="TreeGrafter"/>
</dbReference>
<keyword evidence="3" id="KW-1185">Reference proteome</keyword>
<dbReference type="InterPro" id="IPR036872">
    <property type="entry name" value="CH_dom_sf"/>
</dbReference>
<dbReference type="PANTHER" id="PTHR47339">
    <property type="entry name" value="CELL DIVISION CONTROL PROTEIN 24"/>
    <property type="match status" value="1"/>
</dbReference>
<dbReference type="EMBL" id="JAAAXW010000005">
    <property type="protein sequence ID" value="KAF9551306.1"/>
    <property type="molecule type" value="Genomic_DNA"/>
</dbReference>
<comment type="caution">
    <text evidence="2">The sequence shown here is derived from an EMBL/GenBank/DDBJ whole genome shotgun (WGS) entry which is preliminary data.</text>
</comment>
<dbReference type="InterPro" id="IPR010481">
    <property type="entry name" value="Cdc24/Scd1_N"/>
</dbReference>
<protein>
    <recommendedName>
        <fullName evidence="1">Cdc24/Scd1 N-terminal domain-containing protein</fullName>
    </recommendedName>
</protein>
<proteinExistence type="predicted"/>
<dbReference type="Proteomes" id="UP000723463">
    <property type="component" value="Unassembled WGS sequence"/>
</dbReference>
<feature type="domain" description="Cdc24/Scd1 N-terminal" evidence="1">
    <location>
        <begin position="46"/>
        <end position="137"/>
    </location>
</feature>
<gene>
    <name evidence="2" type="ORF">EC957_009190</name>
</gene>
<dbReference type="GO" id="GO:0030010">
    <property type="term" value="P:establishment of cell polarity"/>
    <property type="evidence" value="ECO:0007669"/>
    <property type="project" value="TreeGrafter"/>
</dbReference>
<accession>A0A9P6FHA9</accession>
<dbReference type="Pfam" id="PF06395">
    <property type="entry name" value="CDC24"/>
    <property type="match status" value="1"/>
</dbReference>
<dbReference type="AlphaFoldDB" id="A0A9P6FHA9"/>
<dbReference type="PANTHER" id="PTHR47339:SF1">
    <property type="entry name" value="CELL DIVISION CONTROL PROTEIN 24"/>
    <property type="match status" value="1"/>
</dbReference>
<dbReference type="GO" id="GO:0031106">
    <property type="term" value="P:septin ring organization"/>
    <property type="evidence" value="ECO:0007669"/>
    <property type="project" value="TreeGrafter"/>
</dbReference>